<comment type="caution">
    <text evidence="1">The sequence shown here is derived from an EMBL/GenBank/DDBJ whole genome shotgun (WGS) entry which is preliminary data.</text>
</comment>
<organism evidence="1 2">
    <name type="scientific">Phocaeicola acetigenes</name>
    <dbReference type="NCBI Taxonomy" id="3016083"/>
    <lineage>
        <taxon>Bacteria</taxon>
        <taxon>Pseudomonadati</taxon>
        <taxon>Bacteroidota</taxon>
        <taxon>Bacteroidia</taxon>
        <taxon>Bacteroidales</taxon>
        <taxon>Bacteroidaceae</taxon>
        <taxon>Phocaeicola</taxon>
    </lineage>
</organism>
<reference evidence="1" key="1">
    <citation type="submission" date="2022-12" db="EMBL/GenBank/DDBJ databases">
        <title>Phocaeicola acetigenes sp. nov., isolated feces from a healthy human.</title>
        <authorList>
            <person name="Do H."/>
            <person name="Ha Y.B."/>
            <person name="Kim J.-S."/>
            <person name="Suh M.K."/>
            <person name="Kim H.S."/>
            <person name="Lee J.-S."/>
        </authorList>
    </citation>
    <scope>NUCLEOTIDE SEQUENCE</scope>
    <source>
        <strain evidence="1">KGMB11183</strain>
    </source>
</reference>
<dbReference type="InterPro" id="IPR024079">
    <property type="entry name" value="MetalloPept_cat_dom_sf"/>
</dbReference>
<dbReference type="EMBL" id="JAPZVM010000014">
    <property type="protein sequence ID" value="MCZ8373547.1"/>
    <property type="molecule type" value="Genomic_DNA"/>
</dbReference>
<gene>
    <name evidence="1" type="ORF">O6P32_12660</name>
</gene>
<sequence>GKLFSDVIEKYDFSLPVDLVFCREVMNFFSSSINLLDNNTINVVPHEMIECLDAALKDWIDDYNKYIIVTTDGEYCFYLLDDSIDITYKNIKNLYNIDFSYKLVNVQLPKYLLRDYLTNVVLYHELGHFVDNHYKLTGTILPEIIKQPKDDLINTYFPYIDPAEDIHLYEKYIENHLCEYFADLFASQYVGSHCCNFLDYLAHERPKNLFSGSHPSLFYRKKIVNDFLNGVSNPVLYIIKKTVHTVTRKDLNIRFTNLSPDDFYNLVPTNITDEKELHSLFKLGWDVYLDGGDRFKVANAMSYTPSQSEVYNIVNNLIEKSINNFLIVDSWNKH</sequence>
<accession>A0ABT4PKG5</accession>
<evidence type="ECO:0000313" key="1">
    <source>
        <dbReference type="EMBL" id="MCZ8373547.1"/>
    </source>
</evidence>
<name>A0ABT4PKG5_9BACT</name>
<proteinExistence type="predicted"/>
<dbReference type="Proteomes" id="UP001141933">
    <property type="component" value="Unassembled WGS sequence"/>
</dbReference>
<keyword evidence="2" id="KW-1185">Reference proteome</keyword>
<evidence type="ECO:0008006" key="3">
    <source>
        <dbReference type="Google" id="ProtNLM"/>
    </source>
</evidence>
<dbReference type="RefSeq" id="WP_269878883.1">
    <property type="nucleotide sequence ID" value="NZ_JAPZVM010000014.1"/>
</dbReference>
<evidence type="ECO:0000313" key="2">
    <source>
        <dbReference type="Proteomes" id="UP001141933"/>
    </source>
</evidence>
<protein>
    <recommendedName>
        <fullName evidence="3">ImmA/IrrE family metallo-endopeptidase</fullName>
    </recommendedName>
</protein>
<dbReference type="Gene3D" id="3.40.390.10">
    <property type="entry name" value="Collagenase (Catalytic Domain)"/>
    <property type="match status" value="1"/>
</dbReference>
<feature type="non-terminal residue" evidence="1">
    <location>
        <position position="1"/>
    </location>
</feature>